<dbReference type="SUPFAM" id="SSF56601">
    <property type="entry name" value="beta-lactamase/transpeptidase-like"/>
    <property type="match status" value="1"/>
</dbReference>
<evidence type="ECO:0000313" key="5">
    <source>
        <dbReference type="Proteomes" id="UP000272474"/>
    </source>
</evidence>
<evidence type="ECO:0000313" key="4">
    <source>
        <dbReference type="EMBL" id="RKN43224.1"/>
    </source>
</evidence>
<dbReference type="EC" id="3.4.16.4" evidence="4"/>
<dbReference type="OrthoDB" id="56883at2"/>
<keyword evidence="2 4" id="KW-0378">Hydrolase</keyword>
<dbReference type="PANTHER" id="PTHR30023:SF0">
    <property type="entry name" value="PENICILLIN-SENSITIVE CARBOXYPEPTIDASE A"/>
    <property type="match status" value="1"/>
</dbReference>
<protein>
    <submittedName>
        <fullName evidence="4">D-alanyl-D-alanine carboxypeptidase/D-alanyl-D-alanine-endopeptidase</fullName>
        <ecNumber evidence="4">3.4.16.4</ecNumber>
    </submittedName>
</protein>
<dbReference type="InterPro" id="IPR012338">
    <property type="entry name" value="Beta-lactam/transpept-like"/>
</dbReference>
<evidence type="ECO:0000256" key="1">
    <source>
        <dbReference type="ARBA" id="ARBA00006096"/>
    </source>
</evidence>
<dbReference type="EMBL" id="RBAL01000005">
    <property type="protein sequence ID" value="RKN43224.1"/>
    <property type="molecule type" value="Genomic_DNA"/>
</dbReference>
<evidence type="ECO:0000256" key="2">
    <source>
        <dbReference type="ARBA" id="ARBA00022801"/>
    </source>
</evidence>
<dbReference type="GO" id="GO:0006508">
    <property type="term" value="P:proteolysis"/>
    <property type="evidence" value="ECO:0007669"/>
    <property type="project" value="InterPro"/>
</dbReference>
<gene>
    <name evidence="4" type="primary">dacB</name>
    <name evidence="4" type="ORF">D7294_10595</name>
</gene>
<dbReference type="AlphaFoldDB" id="A0A3A9Z5W7"/>
<proteinExistence type="inferred from homology"/>
<keyword evidence="4" id="KW-0121">Carboxypeptidase</keyword>
<accession>A0A3A9Z5W7</accession>
<keyword evidence="4" id="KW-0645">Protease</keyword>
<dbReference type="Gene3D" id="3.40.710.10">
    <property type="entry name" value="DD-peptidase/beta-lactamase superfamily"/>
    <property type="match status" value="2"/>
</dbReference>
<dbReference type="PANTHER" id="PTHR30023">
    <property type="entry name" value="D-ALANYL-D-ALANINE CARBOXYPEPTIDASE"/>
    <property type="match status" value="1"/>
</dbReference>
<comment type="caution">
    <text evidence="4">The sequence shown here is derived from an EMBL/GenBank/DDBJ whole genome shotgun (WGS) entry which is preliminary data.</text>
</comment>
<feature type="compositionally biased region" description="Basic and acidic residues" evidence="3">
    <location>
        <begin position="42"/>
        <end position="57"/>
    </location>
</feature>
<dbReference type="Pfam" id="PF02113">
    <property type="entry name" value="Peptidase_S13"/>
    <property type="match status" value="2"/>
</dbReference>
<organism evidence="4 5">
    <name type="scientific">Streptomyces hoynatensis</name>
    <dbReference type="NCBI Taxonomy" id="1141874"/>
    <lineage>
        <taxon>Bacteria</taxon>
        <taxon>Bacillati</taxon>
        <taxon>Actinomycetota</taxon>
        <taxon>Actinomycetes</taxon>
        <taxon>Kitasatosporales</taxon>
        <taxon>Streptomycetaceae</taxon>
        <taxon>Streptomyces</taxon>
    </lineage>
</organism>
<dbReference type="GO" id="GO:0009002">
    <property type="term" value="F:serine-type D-Ala-D-Ala carboxypeptidase activity"/>
    <property type="evidence" value="ECO:0007669"/>
    <property type="project" value="UniProtKB-EC"/>
</dbReference>
<dbReference type="InterPro" id="IPR000667">
    <property type="entry name" value="Peptidase_S13"/>
</dbReference>
<feature type="region of interest" description="Disordered" evidence="3">
    <location>
        <begin position="37"/>
        <end position="57"/>
    </location>
</feature>
<dbReference type="GO" id="GO:0000270">
    <property type="term" value="P:peptidoglycan metabolic process"/>
    <property type="evidence" value="ECO:0007669"/>
    <property type="project" value="TreeGrafter"/>
</dbReference>
<comment type="similarity">
    <text evidence="1">Belongs to the peptidase S13 family.</text>
</comment>
<sequence>MRDALRQHRATWRLAVGAAAAGLAVAAGAVALAGPWDAGQRSAERRQAAADATGDRMDTERIGSTLPAAEPVLVPLEAGEGGAEGAGVPAGLTDALGSLLGDPALGDHVTAAVLDLTTGERLYAEDPGGGRVPASTIKIVTALAALDALGPDHRLATTVRWDADGERVVLVGGGDPTLTEADLAGLARRTAAALAERGITGASLAYDVSLYAGGGQRHPLGVNDNIALITPLQVNEGRLDGSTSGPTPRATHPEQDAAELFAADLAEAGLRVEGRPARHAAPEDPEEAEQLAIHRSAPLGSLVERMLTNSDNDLAEALGRHTALAQGRRADFRGVGRAVAQELDALGLPHEGVRIADASGLDREDRLTADLLTRALVAAGDPDRPELRPVLTGLPVAGFTGTLAGRFDGDAGAARDTDPVAGGAAAAPADAGAGAVRAKTGTLTGVNTLAGTVMTRDGRVLAFAFLASGTADAAAAEAALDAAAGTLAGCACG</sequence>
<dbReference type="PRINTS" id="PR00922">
    <property type="entry name" value="DADACBPTASE3"/>
</dbReference>
<evidence type="ECO:0000256" key="3">
    <source>
        <dbReference type="SAM" id="MobiDB-lite"/>
    </source>
</evidence>
<dbReference type="Proteomes" id="UP000272474">
    <property type="component" value="Unassembled WGS sequence"/>
</dbReference>
<keyword evidence="5" id="KW-1185">Reference proteome</keyword>
<name>A0A3A9Z5W7_9ACTN</name>
<dbReference type="NCBIfam" id="TIGR00666">
    <property type="entry name" value="PBP4"/>
    <property type="match status" value="1"/>
</dbReference>
<reference evidence="4 5" key="1">
    <citation type="journal article" date="2014" name="Int. J. Syst. Evol. Microbiol.">
        <title>Streptomyces hoynatensis sp. nov., isolated from deep marine sediment.</title>
        <authorList>
            <person name="Veyisoglu A."/>
            <person name="Sahin N."/>
        </authorList>
    </citation>
    <scope>NUCLEOTIDE SEQUENCE [LARGE SCALE GENOMIC DNA]</scope>
    <source>
        <strain evidence="4 5">KCTC 29097</strain>
    </source>
</reference>